<accession>M0MQM8</accession>
<keyword evidence="2" id="KW-1185">Reference proteome</keyword>
<sequence>MAAESQVVIDPHRDPIGKSGIVALTQGERGRIRHAVAPTTVDVDGEGGYVRPPACDPDCDEYPAASIQVIVANSELALETERCETCFAAFYGGIQS</sequence>
<gene>
    <name evidence="1" type="ORF">C449_00675</name>
</gene>
<dbReference type="PATRIC" id="fig|1227455.4.peg.137"/>
<evidence type="ECO:0000313" key="2">
    <source>
        <dbReference type="Proteomes" id="UP000011669"/>
    </source>
</evidence>
<dbReference type="EMBL" id="AOMD01000002">
    <property type="protein sequence ID" value="EMA47941.1"/>
    <property type="molecule type" value="Genomic_DNA"/>
</dbReference>
<dbReference type="AlphaFoldDB" id="M0MQM8"/>
<name>M0MQM8_9EURY</name>
<dbReference type="Proteomes" id="UP000011669">
    <property type="component" value="Unassembled WGS sequence"/>
</dbReference>
<dbReference type="RefSeq" id="WP_006075934.1">
    <property type="nucleotide sequence ID" value="NZ_AOMD01000002.1"/>
</dbReference>
<reference evidence="1 2" key="1">
    <citation type="journal article" date="2014" name="PLoS Genet.">
        <title>Phylogenetically driven sequencing of extremely halophilic archaea reveals strategies for static and dynamic osmo-response.</title>
        <authorList>
            <person name="Becker E.A."/>
            <person name="Seitzer P.M."/>
            <person name="Tritt A."/>
            <person name="Larsen D."/>
            <person name="Krusor M."/>
            <person name="Yao A.I."/>
            <person name="Wu D."/>
            <person name="Madern D."/>
            <person name="Eisen J.A."/>
            <person name="Darling A.E."/>
            <person name="Facciotti M.T."/>
        </authorList>
    </citation>
    <scope>NUCLEOTIDE SEQUENCE [LARGE SCALE GENOMIC DNA]</scope>
    <source>
        <strain evidence="1 2">DSM 5350</strain>
    </source>
</reference>
<protein>
    <submittedName>
        <fullName evidence="1">Uncharacterized protein</fullName>
    </submittedName>
</protein>
<proteinExistence type="predicted"/>
<dbReference type="STRING" id="1227455.C449_00675"/>
<dbReference type="InParanoid" id="M0MQM8"/>
<comment type="caution">
    <text evidence="1">The sequence shown here is derived from an EMBL/GenBank/DDBJ whole genome shotgun (WGS) entry which is preliminary data.</text>
</comment>
<evidence type="ECO:0000313" key="1">
    <source>
        <dbReference type="EMBL" id="EMA47941.1"/>
    </source>
</evidence>
<organism evidence="1 2">
    <name type="scientific">Halococcus saccharolyticus DSM 5350</name>
    <dbReference type="NCBI Taxonomy" id="1227455"/>
    <lineage>
        <taxon>Archaea</taxon>
        <taxon>Methanobacteriati</taxon>
        <taxon>Methanobacteriota</taxon>
        <taxon>Stenosarchaea group</taxon>
        <taxon>Halobacteria</taxon>
        <taxon>Halobacteriales</taxon>
        <taxon>Halococcaceae</taxon>
        <taxon>Halococcus</taxon>
    </lineage>
</organism>